<dbReference type="AlphaFoldDB" id="A0A6S6SDV2"/>
<dbReference type="InterPro" id="IPR005532">
    <property type="entry name" value="SUMF_dom"/>
</dbReference>
<organism evidence="2">
    <name type="scientific">uncultured Sulfurovum sp</name>
    <dbReference type="NCBI Taxonomy" id="269237"/>
    <lineage>
        <taxon>Bacteria</taxon>
        <taxon>Pseudomonadati</taxon>
        <taxon>Campylobacterota</taxon>
        <taxon>Epsilonproteobacteria</taxon>
        <taxon>Campylobacterales</taxon>
        <taxon>Sulfurovaceae</taxon>
        <taxon>Sulfurovum</taxon>
        <taxon>environmental samples</taxon>
    </lineage>
</organism>
<dbReference type="Gene3D" id="3.90.1580.10">
    <property type="entry name" value="paralog of FGE (formylglycine-generating enzyme)"/>
    <property type="match status" value="1"/>
</dbReference>
<protein>
    <recommendedName>
        <fullName evidence="1">Sulfatase-modifying factor enzyme-like domain-containing protein</fullName>
    </recommendedName>
</protein>
<dbReference type="GO" id="GO:0120147">
    <property type="term" value="F:formylglycine-generating oxidase activity"/>
    <property type="evidence" value="ECO:0007669"/>
    <property type="project" value="TreeGrafter"/>
</dbReference>
<gene>
    <name evidence="2" type="ORF">HELGO_WM82453</name>
</gene>
<dbReference type="PANTHER" id="PTHR23150:SF19">
    <property type="entry name" value="FORMYLGLYCINE-GENERATING ENZYME"/>
    <property type="match status" value="1"/>
</dbReference>
<reference evidence="2" key="1">
    <citation type="submission" date="2020-01" db="EMBL/GenBank/DDBJ databases">
        <authorList>
            <person name="Meier V. D."/>
            <person name="Meier V D."/>
        </authorList>
    </citation>
    <scope>NUCLEOTIDE SEQUENCE</scope>
    <source>
        <strain evidence="2">HLG_WM_MAG_03</strain>
    </source>
</reference>
<evidence type="ECO:0000259" key="1">
    <source>
        <dbReference type="Pfam" id="PF03781"/>
    </source>
</evidence>
<proteinExistence type="predicted"/>
<accession>A0A6S6SDV2</accession>
<name>A0A6S6SDV2_9BACT</name>
<feature type="domain" description="Sulfatase-modifying factor enzyme-like" evidence="1">
    <location>
        <begin position="188"/>
        <end position="374"/>
    </location>
</feature>
<dbReference type="SUPFAM" id="SSF56436">
    <property type="entry name" value="C-type lectin-like"/>
    <property type="match status" value="1"/>
</dbReference>
<dbReference type="PANTHER" id="PTHR23150">
    <property type="entry name" value="SULFATASE MODIFYING FACTOR 1, 2"/>
    <property type="match status" value="1"/>
</dbReference>
<dbReference type="Pfam" id="PF03781">
    <property type="entry name" value="FGE-sulfatase"/>
    <property type="match status" value="1"/>
</dbReference>
<dbReference type="EMBL" id="CACVAR010000086">
    <property type="protein sequence ID" value="CAA6801512.1"/>
    <property type="molecule type" value="Genomic_DNA"/>
</dbReference>
<dbReference type="InterPro" id="IPR051043">
    <property type="entry name" value="Sulfatase_Mod_Factor_Kinase"/>
</dbReference>
<dbReference type="InterPro" id="IPR042095">
    <property type="entry name" value="SUMF_sf"/>
</dbReference>
<dbReference type="InterPro" id="IPR016187">
    <property type="entry name" value="CTDL_fold"/>
</dbReference>
<sequence>MSNELYIYVNAKHVGFTSKEIELFTRLINILEEIKNSRTVFDLDMIFNRYELEKDLKLNIEMSTHFKKKTNKKIKVRLAEVSIEKLFRLKDQVSWSDAFRDEKLLANGEGILSDQSLDRIIERATNSKYTEIRSNPLWIEILSEYINDEQYLILLKAFYLYRFETILIKKINWKPLGDIRDMIRLAKNNKYRYQIADKVFQLGKYQVTFSEYNRYCRIEGLPLLKVFGSEVGLNPVTNVNWNDAVLYSKWLSKVLGVKYKLPTSYEWYLACNNRNDLLWHFGNDENELNNYAWYDYNSDGRTHAVGEKSPNQFGLYDMHGNIWEWCEDEHSENNVYQILRGGSWESTSSNLYSRTKYELTALNKSNNVGFRLLRTLP</sequence>
<evidence type="ECO:0000313" key="2">
    <source>
        <dbReference type="EMBL" id="CAA6801512.1"/>
    </source>
</evidence>